<evidence type="ECO:0000313" key="1">
    <source>
        <dbReference type="EMBL" id="KAL1879317.1"/>
    </source>
</evidence>
<reference evidence="1 2" key="1">
    <citation type="journal article" date="2024" name="IMA Fungus">
        <title>IMA Genome - F19 : A genome assembly and annotation guide to empower mycologists, including annotated draft genome sequences of Ceratocystis pirilliformis, Diaporthe australafricana, Fusarium ophioides, Paecilomyces lecythidis, and Sporothrix stenoceras.</title>
        <authorList>
            <person name="Aylward J."/>
            <person name="Wilson A.M."/>
            <person name="Visagie C.M."/>
            <person name="Spraker J."/>
            <person name="Barnes I."/>
            <person name="Buitendag C."/>
            <person name="Ceriani C."/>
            <person name="Del Mar Angel L."/>
            <person name="du Plessis D."/>
            <person name="Fuchs T."/>
            <person name="Gasser K."/>
            <person name="Kramer D."/>
            <person name="Li W."/>
            <person name="Munsamy K."/>
            <person name="Piso A."/>
            <person name="Price J.L."/>
            <person name="Sonnekus B."/>
            <person name="Thomas C."/>
            <person name="van der Nest A."/>
            <person name="van Dijk A."/>
            <person name="van Heerden A."/>
            <person name="van Vuuren N."/>
            <person name="Yilmaz N."/>
            <person name="Duong T.A."/>
            <person name="van der Merwe N.A."/>
            <person name="Wingfield M.J."/>
            <person name="Wingfield B.D."/>
        </authorList>
    </citation>
    <scope>NUCLEOTIDE SEQUENCE [LARGE SCALE GENOMIC DNA]</scope>
    <source>
        <strain evidence="1 2">CMW 18300</strain>
    </source>
</reference>
<accession>A0ABR3XTI3</accession>
<gene>
    <name evidence="1" type="ORF">Daus18300_001899</name>
</gene>
<protein>
    <submittedName>
        <fullName evidence="1">Uncharacterized protein</fullName>
    </submittedName>
</protein>
<organism evidence="1 2">
    <name type="scientific">Diaporthe australafricana</name>
    <dbReference type="NCBI Taxonomy" id="127596"/>
    <lineage>
        <taxon>Eukaryota</taxon>
        <taxon>Fungi</taxon>
        <taxon>Dikarya</taxon>
        <taxon>Ascomycota</taxon>
        <taxon>Pezizomycotina</taxon>
        <taxon>Sordariomycetes</taxon>
        <taxon>Sordariomycetidae</taxon>
        <taxon>Diaporthales</taxon>
        <taxon>Diaporthaceae</taxon>
        <taxon>Diaporthe</taxon>
    </lineage>
</organism>
<sequence>MDEILGRLSRMIELIRFQAIDMIEFDFPGQAMFDELSSDEEMDCYGWTHANLSKIRKTKSTQDGRLRDSQRLLLRYQALRNTGLPKSFRYIWRAWAWAWAWAWA</sequence>
<keyword evidence="2" id="KW-1185">Reference proteome</keyword>
<proteinExistence type="predicted"/>
<dbReference type="Proteomes" id="UP001583177">
    <property type="component" value="Unassembled WGS sequence"/>
</dbReference>
<dbReference type="EMBL" id="JAWRVE010000010">
    <property type="protein sequence ID" value="KAL1879317.1"/>
    <property type="molecule type" value="Genomic_DNA"/>
</dbReference>
<comment type="caution">
    <text evidence="1">The sequence shown here is derived from an EMBL/GenBank/DDBJ whole genome shotgun (WGS) entry which is preliminary data.</text>
</comment>
<evidence type="ECO:0000313" key="2">
    <source>
        <dbReference type="Proteomes" id="UP001583177"/>
    </source>
</evidence>
<name>A0ABR3XTI3_9PEZI</name>